<dbReference type="VEuPathDB" id="FungiDB:SDRG_03387"/>
<evidence type="ECO:0000256" key="4">
    <source>
        <dbReference type="ARBA" id="ARBA00023157"/>
    </source>
</evidence>
<dbReference type="Pfam" id="PF17103">
    <property type="entry name" value="Stealth_CR4"/>
    <property type="match status" value="1"/>
</dbReference>
<dbReference type="Proteomes" id="UP000030762">
    <property type="component" value="Unassembled WGS sequence"/>
</dbReference>
<evidence type="ECO:0000256" key="6">
    <source>
        <dbReference type="SAM" id="Phobius"/>
    </source>
</evidence>
<keyword evidence="6" id="KW-0472">Membrane</keyword>
<evidence type="ECO:0000256" key="3">
    <source>
        <dbReference type="ARBA" id="ARBA00022737"/>
    </source>
</evidence>
<dbReference type="Gene3D" id="3.30.300.320">
    <property type="match status" value="1"/>
</dbReference>
<dbReference type="eggNOG" id="ENOG502QQMR">
    <property type="taxonomic scope" value="Eukaryota"/>
</dbReference>
<protein>
    <recommendedName>
        <fullName evidence="7">LNR domain-containing protein</fullName>
    </recommendedName>
</protein>
<dbReference type="Pfam" id="PF17102">
    <property type="entry name" value="Stealth_CR3"/>
    <property type="match status" value="1"/>
</dbReference>
<dbReference type="GO" id="GO:0005794">
    <property type="term" value="C:Golgi apparatus"/>
    <property type="evidence" value="ECO:0007669"/>
    <property type="project" value="TreeGrafter"/>
</dbReference>
<feature type="transmembrane region" description="Helical" evidence="6">
    <location>
        <begin position="35"/>
        <end position="52"/>
    </location>
</feature>
<dbReference type="InterPro" id="IPR031357">
    <property type="entry name" value="Stealth_CR3"/>
</dbReference>
<keyword evidence="2" id="KW-0808">Transferase</keyword>
<dbReference type="PANTHER" id="PTHR24045">
    <property type="match status" value="1"/>
</dbReference>
<comment type="similarity">
    <text evidence="1">Belongs to the stealth family.</text>
</comment>
<sequence length="918" mass="101801">MRRPPSSKTTTADVQETLTKQLKQRTLGSRWRHHLPLLLIVAAVATAVAYTLDTFGGPYDNIGNIDTSGVEYAAYGPIDAVYTWVNGSDPTWQQSKSHWLQRWSGRNATKDSASAENRFRDNDELRYSIRSLETYAPWIRRIFLVTDGQVPTWLDLSHPRITVVPHSDIFPNASHLPSFASPAIESHLDNIPGLAEYFLYFNDEVFLSAPVLPSDFMSPRGTQNLFFAWDAPDCAPGCKHAMLGNDQCHASCNVASCDYDLGDCTCDASMLLVEQDDWDTVCRAPDRSMAQKTSECRLGCLWDELGDGVCNSKCNLAECGFDFGDCDERALSMLPKVSVGESSIFALDGSTIVLNTSQLGTKVSATAANSGLAPRRLQSIDGHGVVVARTVLMLTNTVSNASWTVVVVPNARHLHRGFWYIDGAPDAWSAASVVTHWQEPFQLEPSQLDVRVYAPARNASSAVYAETVVNGVLTRIRCGDTNLTAACSWSGSNLSVSTLASTVRLCLDEVSCLVVVSANTSVHVATPPHLELVLPTTVRDCGRYLSCTALFESLDESCVNDIAYLGRRAKTALVTLCTRDASDEAGAAMLKKMCRVGAGTEMLPSRIAGCLAPEELGDDATAPDMFGDSLRFVDRLLTKTFGHPVHPRGVPSHMPHFVQKRLWTEAKQLWPVEFDLTSSHRFRLPTDMQFSFTYMHYVANRHRPLTLPEVFDSLIDINHNGVVDEYEVENIQALVPKQLTTCSTDAPWTQAFLMANCLDLVTALTTAPILPPATFRVRTPPVLFVMLNSQASAIDVKYQLHLTTQKFVCINDDISWPAPEVSFVLQWFLRQHWPHPSTFELLYGATHSYSTLSAYYEEVKAQTAPRPSRVYTPHISYWHYTPWLLPWVSSVLYSRLRGSSRRRVQPQEGAPTALTFIV</sequence>
<dbReference type="GO" id="GO:0016772">
    <property type="term" value="F:transferase activity, transferring phosphorus-containing groups"/>
    <property type="evidence" value="ECO:0007669"/>
    <property type="project" value="InterPro"/>
</dbReference>
<dbReference type="InterPro" id="IPR047141">
    <property type="entry name" value="Stealth"/>
</dbReference>
<dbReference type="SMART" id="SM00004">
    <property type="entry name" value="NL"/>
    <property type="match status" value="1"/>
</dbReference>
<dbReference type="OrthoDB" id="263283at2759"/>
<evidence type="ECO:0000256" key="5">
    <source>
        <dbReference type="ARBA" id="ARBA00023180"/>
    </source>
</evidence>
<dbReference type="InterPro" id="IPR000800">
    <property type="entry name" value="Notch_dom"/>
</dbReference>
<organism evidence="8 9">
    <name type="scientific">Saprolegnia diclina (strain VS20)</name>
    <dbReference type="NCBI Taxonomy" id="1156394"/>
    <lineage>
        <taxon>Eukaryota</taxon>
        <taxon>Sar</taxon>
        <taxon>Stramenopiles</taxon>
        <taxon>Oomycota</taxon>
        <taxon>Saprolegniomycetes</taxon>
        <taxon>Saprolegniales</taxon>
        <taxon>Saprolegniaceae</taxon>
        <taxon>Saprolegnia</taxon>
    </lineage>
</organism>
<keyword evidence="4" id="KW-1015">Disulfide bond</keyword>
<evidence type="ECO:0000259" key="7">
    <source>
        <dbReference type="SMART" id="SM00004"/>
    </source>
</evidence>
<dbReference type="Pfam" id="PF00066">
    <property type="entry name" value="Notch"/>
    <property type="match status" value="2"/>
</dbReference>
<dbReference type="Pfam" id="PF11380">
    <property type="entry name" value="Stealth_CR2"/>
    <property type="match status" value="1"/>
</dbReference>
<keyword evidence="6" id="KW-1133">Transmembrane helix</keyword>
<dbReference type="AlphaFoldDB" id="T0QWW4"/>
<evidence type="ECO:0000313" key="8">
    <source>
        <dbReference type="EMBL" id="EQC39181.1"/>
    </source>
</evidence>
<dbReference type="STRING" id="1156394.T0QWW4"/>
<keyword evidence="9" id="KW-1185">Reference proteome</keyword>
<accession>T0QWW4</accession>
<dbReference type="Pfam" id="PF17101">
    <property type="entry name" value="Stealth_CR1"/>
    <property type="match status" value="1"/>
</dbReference>
<dbReference type="InterPro" id="IPR021520">
    <property type="entry name" value="Stealth_CR2"/>
</dbReference>
<gene>
    <name evidence="8" type="ORF">SDRG_03387</name>
</gene>
<reference evidence="8 9" key="1">
    <citation type="submission" date="2012-04" db="EMBL/GenBank/DDBJ databases">
        <title>The Genome Sequence of Saprolegnia declina VS20.</title>
        <authorList>
            <consortium name="The Broad Institute Genome Sequencing Platform"/>
            <person name="Russ C."/>
            <person name="Nusbaum C."/>
            <person name="Tyler B."/>
            <person name="van West P."/>
            <person name="Dieguez-Uribeondo J."/>
            <person name="de Bruijn I."/>
            <person name="Tripathy S."/>
            <person name="Jiang R."/>
            <person name="Young S.K."/>
            <person name="Zeng Q."/>
            <person name="Gargeya S."/>
            <person name="Fitzgerald M."/>
            <person name="Haas B."/>
            <person name="Abouelleil A."/>
            <person name="Alvarado L."/>
            <person name="Arachchi H.M."/>
            <person name="Berlin A."/>
            <person name="Chapman S.B."/>
            <person name="Goldberg J."/>
            <person name="Griggs A."/>
            <person name="Gujja S."/>
            <person name="Hansen M."/>
            <person name="Howarth C."/>
            <person name="Imamovic A."/>
            <person name="Larimer J."/>
            <person name="McCowen C."/>
            <person name="Montmayeur A."/>
            <person name="Murphy C."/>
            <person name="Neiman D."/>
            <person name="Pearson M."/>
            <person name="Priest M."/>
            <person name="Roberts A."/>
            <person name="Saif S."/>
            <person name="Shea T."/>
            <person name="Sisk P."/>
            <person name="Sykes S."/>
            <person name="Wortman J."/>
            <person name="Nusbaum C."/>
            <person name="Birren B."/>
        </authorList>
    </citation>
    <scope>NUCLEOTIDE SEQUENCE [LARGE SCALE GENOMIC DNA]</scope>
    <source>
        <strain evidence="8 9">VS20</strain>
    </source>
</reference>
<dbReference type="OMA" id="INDDISW"/>
<evidence type="ECO:0000256" key="2">
    <source>
        <dbReference type="ARBA" id="ARBA00022679"/>
    </source>
</evidence>
<evidence type="ECO:0000313" key="9">
    <source>
        <dbReference type="Proteomes" id="UP000030762"/>
    </source>
</evidence>
<dbReference type="PANTHER" id="PTHR24045:SF0">
    <property type="entry name" value="N-ACETYLGLUCOSAMINE-1-PHOSPHOTRANSFERASE SUBUNITS ALPHA_BETA"/>
    <property type="match status" value="1"/>
</dbReference>
<name>T0QWW4_SAPDV</name>
<keyword evidence="3" id="KW-0677">Repeat</keyword>
<dbReference type="RefSeq" id="XP_008607242.1">
    <property type="nucleotide sequence ID" value="XM_008609020.1"/>
</dbReference>
<dbReference type="GeneID" id="19944114"/>
<dbReference type="InParanoid" id="T0QWW4"/>
<dbReference type="InterPro" id="IPR031358">
    <property type="entry name" value="Stealth_CR1"/>
</dbReference>
<dbReference type="PROSITE" id="PS00018">
    <property type="entry name" value="EF_HAND_1"/>
    <property type="match status" value="1"/>
</dbReference>
<dbReference type="EMBL" id="JH767139">
    <property type="protein sequence ID" value="EQC39181.1"/>
    <property type="molecule type" value="Genomic_DNA"/>
</dbReference>
<evidence type="ECO:0000256" key="1">
    <source>
        <dbReference type="ARBA" id="ARBA00007583"/>
    </source>
</evidence>
<keyword evidence="5" id="KW-0325">Glycoprotein</keyword>
<proteinExistence type="inferred from homology"/>
<dbReference type="InterPro" id="IPR031356">
    <property type="entry name" value="Stealth_CR4"/>
</dbReference>
<keyword evidence="6" id="KW-0812">Transmembrane</keyword>
<feature type="domain" description="LNR" evidence="7">
    <location>
        <begin position="289"/>
        <end position="327"/>
    </location>
</feature>
<dbReference type="InterPro" id="IPR018247">
    <property type="entry name" value="EF_Hand_1_Ca_BS"/>
</dbReference>